<dbReference type="HAMAP" id="MF_01844">
    <property type="entry name" value="NhaA"/>
    <property type="match status" value="1"/>
</dbReference>
<dbReference type="NCBIfam" id="TIGR00773">
    <property type="entry name" value="NhaA"/>
    <property type="match status" value="1"/>
</dbReference>
<dbReference type="InterPro" id="IPR004670">
    <property type="entry name" value="NhaA"/>
</dbReference>
<keyword evidence="3 7" id="KW-0812">Transmembrane</keyword>
<comment type="catalytic activity">
    <reaction evidence="7">
        <text>Na(+)(in) + 2 H(+)(out) = Na(+)(out) + 2 H(+)(in)</text>
        <dbReference type="Rhea" id="RHEA:29251"/>
        <dbReference type="ChEBI" id="CHEBI:15378"/>
        <dbReference type="ChEBI" id="CHEBI:29101"/>
    </reaction>
</comment>
<name>A0ABY9F2X8_9PSED</name>
<feature type="transmembrane region" description="Helical" evidence="7">
    <location>
        <begin position="213"/>
        <end position="244"/>
    </location>
</feature>
<evidence type="ECO:0000256" key="4">
    <source>
        <dbReference type="ARBA" id="ARBA00022989"/>
    </source>
</evidence>
<evidence type="ECO:0000256" key="1">
    <source>
        <dbReference type="ARBA" id="ARBA00004429"/>
    </source>
</evidence>
<feature type="transmembrane region" description="Helical" evidence="7">
    <location>
        <begin position="297"/>
        <end position="322"/>
    </location>
</feature>
<evidence type="ECO:0000313" key="8">
    <source>
        <dbReference type="EMBL" id="WLG87074.1"/>
    </source>
</evidence>
<feature type="transmembrane region" description="Helical" evidence="7">
    <location>
        <begin position="264"/>
        <end position="285"/>
    </location>
</feature>
<proteinExistence type="inferred from homology"/>
<evidence type="ECO:0000313" key="9">
    <source>
        <dbReference type="Proteomes" id="UP001239418"/>
    </source>
</evidence>
<feature type="transmembrane region" description="Helical" evidence="7">
    <location>
        <begin position="160"/>
        <end position="179"/>
    </location>
</feature>
<protein>
    <recommendedName>
        <fullName evidence="7">Na(+)/H(+) antiporter NhaA</fullName>
    </recommendedName>
    <alternativeName>
        <fullName evidence="7">Sodium/proton antiporter NhaA</fullName>
    </alternativeName>
</protein>
<dbReference type="NCBIfam" id="NF007111">
    <property type="entry name" value="PRK09560.1"/>
    <property type="match status" value="1"/>
</dbReference>
<keyword evidence="7" id="KW-0813">Transport</keyword>
<comment type="subcellular location">
    <subcellularLocation>
        <location evidence="1">Cell inner membrane</location>
        <topology evidence="1">Multi-pass membrane protein</topology>
    </subcellularLocation>
    <subcellularLocation>
        <location evidence="7">Cell membrane</location>
        <topology evidence="7">Multi-pass membrane protein</topology>
    </subcellularLocation>
</comment>
<dbReference type="Pfam" id="PF06965">
    <property type="entry name" value="Na_H_antiport_1"/>
    <property type="match status" value="1"/>
</dbReference>
<gene>
    <name evidence="7 8" type="primary">nhaA</name>
    <name evidence="8" type="ORF">PSH97_11365</name>
</gene>
<dbReference type="PANTHER" id="PTHR30341:SF0">
    <property type="entry name" value="NA(+)_H(+) ANTIPORTER NHAA"/>
    <property type="match status" value="1"/>
</dbReference>
<feature type="transmembrane region" description="Helical" evidence="7">
    <location>
        <begin position="127"/>
        <end position="148"/>
    </location>
</feature>
<keyword evidence="7" id="KW-0915">Sodium</keyword>
<dbReference type="PANTHER" id="PTHR30341">
    <property type="entry name" value="SODIUM ION/PROTON ANTIPORTER NHAA-RELATED"/>
    <property type="match status" value="1"/>
</dbReference>
<keyword evidence="7" id="KW-0406">Ion transport</keyword>
<dbReference type="RefSeq" id="WP_305449253.1">
    <property type="nucleotide sequence ID" value="NZ_CP117454.1"/>
</dbReference>
<keyword evidence="2 7" id="KW-1003">Cell membrane</keyword>
<accession>A0ABY9F2X8</accession>
<evidence type="ECO:0000256" key="7">
    <source>
        <dbReference type="HAMAP-Rule" id="MF_01844"/>
    </source>
</evidence>
<evidence type="ECO:0000256" key="3">
    <source>
        <dbReference type="ARBA" id="ARBA00022692"/>
    </source>
</evidence>
<sequence length="398" mass="41882">MTKHQTTAETPGAVAILARYLSSEAAGGLVLMAAALAALIVANSPLSERYFALLQTVWSGLSVQHWVNDGLMTIFFLMVGLEIKREVLAGGLSTWGQRALPGFAALGGMVVPAFVYIAINWGNPENMAGWAIPAATDIAFALGVLSLLGKRVSISLKVFLMALAIIDDLGAVIIIAFFYTSDLSTPMLLASLTTLVILTAMNRLRVRRLFPYLLVGGVLWFFVLQSGVHATLAGVTLALCIPMGRPEEEAHSPLMFLEEKLHPWVAFAVVPVFGFANAGVSLARISTENLVGPIPLGVALGLLVGKQVGVFLLAALSIRLGLAKMPAGSNWLQLYGVALLCGIGFTMSLFIGNLAFPGSPHLVDEVKVGVLSGSFLAAIGGVIVLRFSNGLSGTAVAR</sequence>
<keyword evidence="9" id="KW-1185">Reference proteome</keyword>
<keyword evidence="6 7" id="KW-0739">Sodium transport</keyword>
<dbReference type="InterPro" id="IPR023171">
    <property type="entry name" value="Na/H_antiporter_dom_sf"/>
</dbReference>
<dbReference type="NCBIfam" id="NF007112">
    <property type="entry name" value="PRK09561.1"/>
    <property type="match status" value="1"/>
</dbReference>
<comment type="similarity">
    <text evidence="7">Belongs to the NhaA Na(+)/H(+) (TC 2.A.33) antiporter family.</text>
</comment>
<dbReference type="Proteomes" id="UP001239418">
    <property type="component" value="Chromosome"/>
</dbReference>
<organism evidence="8 9">
    <name type="scientific">Pseudomonas cucumis</name>
    <dbReference type="NCBI Taxonomy" id="2954082"/>
    <lineage>
        <taxon>Bacteria</taxon>
        <taxon>Pseudomonadati</taxon>
        <taxon>Pseudomonadota</taxon>
        <taxon>Gammaproteobacteria</taxon>
        <taxon>Pseudomonadales</taxon>
        <taxon>Pseudomonadaceae</taxon>
        <taxon>Pseudomonas</taxon>
    </lineage>
</organism>
<keyword evidence="7" id="KW-0050">Antiport</keyword>
<keyword evidence="4 7" id="KW-1133">Transmembrane helix</keyword>
<feature type="transmembrane region" description="Helical" evidence="7">
    <location>
        <begin position="66"/>
        <end position="83"/>
    </location>
</feature>
<evidence type="ECO:0000256" key="6">
    <source>
        <dbReference type="ARBA" id="ARBA00023201"/>
    </source>
</evidence>
<keyword evidence="5 7" id="KW-0472">Membrane</keyword>
<evidence type="ECO:0000256" key="2">
    <source>
        <dbReference type="ARBA" id="ARBA00022475"/>
    </source>
</evidence>
<evidence type="ECO:0000256" key="5">
    <source>
        <dbReference type="ARBA" id="ARBA00023136"/>
    </source>
</evidence>
<dbReference type="Gene3D" id="1.20.1530.10">
    <property type="entry name" value="Na+/H+ antiporter like domain"/>
    <property type="match status" value="1"/>
</dbReference>
<dbReference type="EMBL" id="CP117454">
    <property type="protein sequence ID" value="WLG87074.1"/>
    <property type="molecule type" value="Genomic_DNA"/>
</dbReference>
<feature type="transmembrane region" description="Helical" evidence="7">
    <location>
        <begin position="103"/>
        <end position="121"/>
    </location>
</feature>
<reference evidence="8 9" key="1">
    <citation type="submission" date="2023-02" db="EMBL/GenBank/DDBJ databases">
        <title>Evolution of Hrp T3SS in non-pathogenic Pseudomonas fluorescens.</title>
        <authorList>
            <person name="Liao K."/>
            <person name="Wei H."/>
            <person name="Gu Y."/>
        </authorList>
    </citation>
    <scope>NUCLEOTIDE SEQUENCE [LARGE SCALE GENOMIC DNA]</scope>
    <source>
        <strain evidence="8 9">FP1935</strain>
    </source>
</reference>
<comment type="function">
    <text evidence="7">Na(+)/H(+) antiporter that extrudes sodium in exchange for external protons.</text>
</comment>
<feature type="transmembrane region" description="Helical" evidence="7">
    <location>
        <begin position="334"/>
        <end position="356"/>
    </location>
</feature>
<feature type="transmembrane region" description="Helical" evidence="7">
    <location>
        <begin position="185"/>
        <end position="201"/>
    </location>
</feature>
<feature type="transmembrane region" description="Helical" evidence="7">
    <location>
        <begin position="368"/>
        <end position="388"/>
    </location>
</feature>
<feature type="transmembrane region" description="Helical" evidence="7">
    <location>
        <begin position="25"/>
        <end position="46"/>
    </location>
</feature>